<organism evidence="3 4">
    <name type="scientific">Gigaspora margarita</name>
    <dbReference type="NCBI Taxonomy" id="4874"/>
    <lineage>
        <taxon>Eukaryota</taxon>
        <taxon>Fungi</taxon>
        <taxon>Fungi incertae sedis</taxon>
        <taxon>Mucoromycota</taxon>
        <taxon>Glomeromycotina</taxon>
        <taxon>Glomeromycetes</taxon>
        <taxon>Diversisporales</taxon>
        <taxon>Gigasporaceae</taxon>
        <taxon>Gigaspora</taxon>
    </lineage>
</organism>
<dbReference type="PROSITE" id="PS50966">
    <property type="entry name" value="ZF_SWIM"/>
    <property type="match status" value="1"/>
</dbReference>
<accession>A0A8H4A360</accession>
<gene>
    <name evidence="3" type="ORF">F8M41_009417</name>
</gene>
<evidence type="ECO:0000313" key="4">
    <source>
        <dbReference type="Proteomes" id="UP000439903"/>
    </source>
</evidence>
<proteinExistence type="predicted"/>
<dbReference type="EMBL" id="WTPW01002011">
    <property type="protein sequence ID" value="KAF0402097.1"/>
    <property type="molecule type" value="Genomic_DNA"/>
</dbReference>
<dbReference type="Proteomes" id="UP000439903">
    <property type="component" value="Unassembled WGS sequence"/>
</dbReference>
<dbReference type="AlphaFoldDB" id="A0A8H4A360"/>
<dbReference type="InterPro" id="IPR007527">
    <property type="entry name" value="Znf_SWIM"/>
</dbReference>
<keyword evidence="1" id="KW-0479">Metal-binding</keyword>
<dbReference type="GO" id="GO:0008270">
    <property type="term" value="F:zinc ion binding"/>
    <property type="evidence" value="ECO:0007669"/>
    <property type="project" value="UniProtKB-KW"/>
</dbReference>
<keyword evidence="1" id="KW-0863">Zinc-finger</keyword>
<evidence type="ECO:0000256" key="1">
    <source>
        <dbReference type="PROSITE-ProRule" id="PRU00325"/>
    </source>
</evidence>
<protein>
    <submittedName>
        <fullName evidence="3">MULE transposase domain protein</fullName>
    </submittedName>
</protein>
<keyword evidence="4" id="KW-1185">Reference proteome</keyword>
<feature type="domain" description="SWIM-type" evidence="2">
    <location>
        <begin position="39"/>
        <end position="72"/>
    </location>
</feature>
<sequence length="165" mass="19493">MRYEQMRLGRIIPSWFDAFKRKWNQLASRQIALDAEKRYMIDLTRWVCSCTSFLNSRFLICKHLVHRAIEKEKTHNPEGVRLVYSNFRRCTDYPFLIWDGNNSQNQCLNIDTESSTQMDILKTNILVDDDSENFNPELYQDCKAKVAALGRLVEHLNNELSENNL</sequence>
<evidence type="ECO:0000313" key="3">
    <source>
        <dbReference type="EMBL" id="KAF0402097.1"/>
    </source>
</evidence>
<evidence type="ECO:0000259" key="2">
    <source>
        <dbReference type="PROSITE" id="PS50966"/>
    </source>
</evidence>
<reference evidence="3 4" key="1">
    <citation type="journal article" date="2019" name="Environ. Microbiol.">
        <title>At the nexus of three kingdoms: the genome of the mycorrhizal fungus Gigaspora margarita provides insights into plant, endobacterial and fungal interactions.</title>
        <authorList>
            <person name="Venice F."/>
            <person name="Ghignone S."/>
            <person name="Salvioli di Fossalunga A."/>
            <person name="Amselem J."/>
            <person name="Novero M."/>
            <person name="Xianan X."/>
            <person name="Sedzielewska Toro K."/>
            <person name="Morin E."/>
            <person name="Lipzen A."/>
            <person name="Grigoriev I.V."/>
            <person name="Henrissat B."/>
            <person name="Martin F.M."/>
            <person name="Bonfante P."/>
        </authorList>
    </citation>
    <scope>NUCLEOTIDE SEQUENCE [LARGE SCALE GENOMIC DNA]</scope>
    <source>
        <strain evidence="3 4">BEG34</strain>
    </source>
</reference>
<comment type="caution">
    <text evidence="3">The sequence shown here is derived from an EMBL/GenBank/DDBJ whole genome shotgun (WGS) entry which is preliminary data.</text>
</comment>
<name>A0A8H4A360_GIGMA</name>
<keyword evidence="1" id="KW-0862">Zinc</keyword>
<dbReference type="OrthoDB" id="2401469at2759"/>